<evidence type="ECO:0000313" key="2">
    <source>
        <dbReference type="Proteomes" id="UP000649739"/>
    </source>
</evidence>
<comment type="caution">
    <text evidence="1">The sequence shown here is derived from an EMBL/GenBank/DDBJ whole genome shotgun (WGS) entry which is preliminary data.</text>
</comment>
<dbReference type="Proteomes" id="UP000649739">
    <property type="component" value="Unassembled WGS sequence"/>
</dbReference>
<reference evidence="1" key="1">
    <citation type="journal article" date="2014" name="Int. J. Syst. Evol. Microbiol.">
        <title>Complete genome sequence of Corynebacterium casei LMG S-19264T (=DSM 44701T), isolated from a smear-ripened cheese.</title>
        <authorList>
            <consortium name="US DOE Joint Genome Institute (JGI-PGF)"/>
            <person name="Walter F."/>
            <person name="Albersmeier A."/>
            <person name="Kalinowski J."/>
            <person name="Ruckert C."/>
        </authorList>
    </citation>
    <scope>NUCLEOTIDE SEQUENCE</scope>
    <source>
        <strain evidence="1">JCM 3090</strain>
    </source>
</reference>
<dbReference type="AlphaFoldDB" id="A0A8J3BBE7"/>
<gene>
    <name evidence="1" type="ORF">GCM10010123_22650</name>
</gene>
<keyword evidence="2" id="KW-1185">Reference proteome</keyword>
<name>A0A8J3BBE7_9ACTN</name>
<accession>A0A8J3BBE7</accession>
<dbReference type="EMBL" id="BMQB01000004">
    <property type="protein sequence ID" value="GGJ92300.1"/>
    <property type="molecule type" value="Genomic_DNA"/>
</dbReference>
<proteinExistence type="predicted"/>
<sequence length="71" mass="8003">MALSEARMTRACAPVGGMAALHAHCIGYLPPRPEARYVECACPCHDGRPRNRLAQDRVIRYRERSPRGWTP</sequence>
<reference evidence="1" key="2">
    <citation type="submission" date="2020-09" db="EMBL/GenBank/DDBJ databases">
        <authorList>
            <person name="Sun Q."/>
            <person name="Ohkuma M."/>
        </authorList>
    </citation>
    <scope>NUCLEOTIDE SEQUENCE</scope>
    <source>
        <strain evidence="1">JCM 3090</strain>
    </source>
</reference>
<evidence type="ECO:0000313" key="1">
    <source>
        <dbReference type="EMBL" id="GGJ92300.1"/>
    </source>
</evidence>
<organism evidence="1 2">
    <name type="scientific">Pilimelia anulata</name>
    <dbReference type="NCBI Taxonomy" id="53371"/>
    <lineage>
        <taxon>Bacteria</taxon>
        <taxon>Bacillati</taxon>
        <taxon>Actinomycetota</taxon>
        <taxon>Actinomycetes</taxon>
        <taxon>Micromonosporales</taxon>
        <taxon>Micromonosporaceae</taxon>
        <taxon>Pilimelia</taxon>
    </lineage>
</organism>
<protein>
    <submittedName>
        <fullName evidence="1">Uncharacterized protein</fullName>
    </submittedName>
</protein>